<organism evidence="1">
    <name type="scientific">bioreactor metagenome</name>
    <dbReference type="NCBI Taxonomy" id="1076179"/>
    <lineage>
        <taxon>unclassified sequences</taxon>
        <taxon>metagenomes</taxon>
        <taxon>ecological metagenomes</taxon>
    </lineage>
</organism>
<dbReference type="EMBL" id="VSSQ01010857">
    <property type="protein sequence ID" value="MPM45384.1"/>
    <property type="molecule type" value="Genomic_DNA"/>
</dbReference>
<comment type="caution">
    <text evidence="1">The sequence shown here is derived from an EMBL/GenBank/DDBJ whole genome shotgun (WGS) entry which is preliminary data.</text>
</comment>
<protein>
    <submittedName>
        <fullName evidence="1">Uncharacterized protein</fullName>
    </submittedName>
</protein>
<name>A0A645A6K0_9ZZZZ</name>
<accession>A0A645A6K0</accession>
<sequence length="228" mass="24641">MPNRKHVPYDGTALAQEIKRASMPKRGGLLITLTELVVDSFQILSGLGVDPDLLTLLDENGDADLQAGLGGDVLGSTLYGIALDGFFGLGYQEDYLRGDLNIQELCFPEGAAVGLTVFHQELVVREVSHRDFNLLEGIGQHQVEVLPIVVQILTVPVDHGDVLGVVLCLHGFTERLAGGRALQLQANEGRSLAGIHKFTVDAYKGLSFDQQGGSLVDLTCFNHAYYLI</sequence>
<reference evidence="1" key="1">
    <citation type="submission" date="2019-08" db="EMBL/GenBank/DDBJ databases">
        <authorList>
            <person name="Kucharzyk K."/>
            <person name="Murdoch R.W."/>
            <person name="Higgins S."/>
            <person name="Loffler F."/>
        </authorList>
    </citation>
    <scope>NUCLEOTIDE SEQUENCE</scope>
</reference>
<evidence type="ECO:0000313" key="1">
    <source>
        <dbReference type="EMBL" id="MPM45384.1"/>
    </source>
</evidence>
<proteinExistence type="predicted"/>
<gene>
    <name evidence="1" type="ORF">SDC9_92071</name>
</gene>
<dbReference type="AlphaFoldDB" id="A0A645A6K0"/>